<evidence type="ECO:0000313" key="1">
    <source>
        <dbReference type="EMBL" id="ARS89091.1"/>
    </source>
</evidence>
<evidence type="ECO:0000313" key="2">
    <source>
        <dbReference type="Proteomes" id="UP000250088"/>
    </source>
</evidence>
<dbReference type="KEGG" id="naj:B1756_04505"/>
<keyword evidence="2" id="KW-1185">Reference proteome</keyword>
<protein>
    <recommendedName>
        <fullName evidence="3">Hsp20/alpha crystallin family protein</fullName>
    </recommendedName>
</protein>
<gene>
    <name evidence="1" type="ORF">B1756_04505</name>
</gene>
<dbReference type="AlphaFoldDB" id="A0A2Z2HPZ0"/>
<evidence type="ECO:0008006" key="3">
    <source>
        <dbReference type="Google" id="ProtNLM"/>
    </source>
</evidence>
<dbReference type="OrthoDB" id="304071at2157"/>
<proteinExistence type="predicted"/>
<dbReference type="EMBL" id="CP019893">
    <property type="protein sequence ID" value="ARS89091.1"/>
    <property type="molecule type" value="Genomic_DNA"/>
</dbReference>
<accession>A0A2Z2HPZ0</accession>
<name>A0A2Z2HPZ0_9EURY</name>
<dbReference type="Pfam" id="PF23444">
    <property type="entry name" value="DUF7127"/>
    <property type="match status" value="1"/>
</dbReference>
<reference evidence="2" key="1">
    <citation type="submission" date="2017-02" db="EMBL/GenBank/DDBJ databases">
        <title>Natronthermophilus aegyptiacus gen. nov.,sp. nov., an aerobic, extremely halophilic alkalithermophilic archaeon isolated from the athalassohaline Wadi An Natrun, Egypt.</title>
        <authorList>
            <person name="Zhao B."/>
        </authorList>
    </citation>
    <scope>NUCLEOTIDE SEQUENCE [LARGE SCALE GENOMIC DNA]</scope>
    <source>
        <strain evidence="2">JW/NM-HA 15</strain>
    </source>
</reference>
<dbReference type="InterPro" id="IPR055551">
    <property type="entry name" value="DUF7127"/>
</dbReference>
<organism evidence="1 2">
    <name type="scientific">Natrarchaeobaculum aegyptiacum</name>
    <dbReference type="NCBI Taxonomy" id="745377"/>
    <lineage>
        <taxon>Archaea</taxon>
        <taxon>Methanobacteriati</taxon>
        <taxon>Methanobacteriota</taxon>
        <taxon>Stenosarchaea group</taxon>
        <taxon>Halobacteria</taxon>
        <taxon>Halobacteriales</taxon>
        <taxon>Natrialbaceae</taxon>
        <taxon>Natrarchaeobaculum</taxon>
    </lineage>
</organism>
<sequence>MTLDQIISDDDAAVRQYQYHDGNVLAVDFGPAVDGSVDVVADTVIVVIGDEQYELDLDGAGDAHTFIKNGVLTIETEAEV</sequence>
<dbReference type="GeneID" id="32893313"/>
<dbReference type="RefSeq" id="WP_086887472.1">
    <property type="nucleotide sequence ID" value="NZ_CP019893.1"/>
</dbReference>
<dbReference type="Proteomes" id="UP000250088">
    <property type="component" value="Chromosome"/>
</dbReference>